<dbReference type="AlphaFoldDB" id="A0A6H1ZMF0"/>
<evidence type="ECO:0000313" key="2">
    <source>
        <dbReference type="EMBL" id="QJA76652.1"/>
    </source>
</evidence>
<dbReference type="EMBL" id="MT143151">
    <property type="protein sequence ID" value="QJA93466.1"/>
    <property type="molecule type" value="Genomic_DNA"/>
</dbReference>
<dbReference type="EMBL" id="MT144101">
    <property type="protein sequence ID" value="QJA48734.1"/>
    <property type="molecule type" value="Genomic_DNA"/>
</dbReference>
<proteinExistence type="predicted"/>
<name>A0A6H1ZMF0_9ZZZZ</name>
<organism evidence="1">
    <name type="scientific">viral metagenome</name>
    <dbReference type="NCBI Taxonomy" id="1070528"/>
    <lineage>
        <taxon>unclassified sequences</taxon>
        <taxon>metagenomes</taxon>
        <taxon>organismal metagenomes</taxon>
    </lineage>
</organism>
<protein>
    <submittedName>
        <fullName evidence="1">Uncharacterized protein</fullName>
    </submittedName>
</protein>
<gene>
    <name evidence="2" type="ORF">MM415A01474_0021</name>
    <name evidence="3" type="ORF">MM415B04215_0008</name>
    <name evidence="1" type="ORF">TM448A01146_0005</name>
</gene>
<evidence type="ECO:0000313" key="1">
    <source>
        <dbReference type="EMBL" id="QJA48734.1"/>
    </source>
</evidence>
<reference evidence="1" key="1">
    <citation type="submission" date="2020-03" db="EMBL/GenBank/DDBJ databases">
        <title>The deep terrestrial virosphere.</title>
        <authorList>
            <person name="Holmfeldt K."/>
            <person name="Nilsson E."/>
            <person name="Simone D."/>
            <person name="Lopez-Fernandez M."/>
            <person name="Wu X."/>
            <person name="de Brujin I."/>
            <person name="Lundin D."/>
            <person name="Andersson A."/>
            <person name="Bertilsson S."/>
            <person name="Dopson M."/>
        </authorList>
    </citation>
    <scope>NUCLEOTIDE SEQUENCE</scope>
    <source>
        <strain evidence="2">MM415A01474</strain>
        <strain evidence="3">MM415B04215</strain>
        <strain evidence="1">TM448A01146</strain>
    </source>
</reference>
<evidence type="ECO:0000313" key="3">
    <source>
        <dbReference type="EMBL" id="QJA93466.1"/>
    </source>
</evidence>
<accession>A0A6H1ZMF0</accession>
<dbReference type="EMBL" id="MT142235">
    <property type="protein sequence ID" value="QJA76652.1"/>
    <property type="molecule type" value="Genomic_DNA"/>
</dbReference>
<sequence length="101" mass="11831">MTKVASFNTYIDENDCHKRWISHVYHANDEVLTYHIETEEQALLQCYELAHIMGWELEDSDMCYSLASSNPVLLNKIILKLIELSKGDKHDNTENFKKVEK</sequence>